<dbReference type="EMBL" id="JAAWWB010000004">
    <property type="protein sequence ID" value="KAG6784460.1"/>
    <property type="molecule type" value="Genomic_DNA"/>
</dbReference>
<evidence type="ECO:0000313" key="5">
    <source>
        <dbReference type="Proteomes" id="UP000886885"/>
    </source>
</evidence>
<keyword evidence="3" id="KW-1133">Transmembrane helix</keyword>
<feature type="region of interest" description="Disordered" evidence="2">
    <location>
        <begin position="190"/>
        <end position="211"/>
    </location>
</feature>
<feature type="compositionally biased region" description="Low complexity" evidence="2">
    <location>
        <begin position="9"/>
        <end position="27"/>
    </location>
</feature>
<feature type="transmembrane region" description="Helical" evidence="3">
    <location>
        <begin position="600"/>
        <end position="621"/>
    </location>
</feature>
<dbReference type="GO" id="GO:0005880">
    <property type="term" value="C:nuclear microtubule"/>
    <property type="evidence" value="ECO:0007669"/>
    <property type="project" value="TreeGrafter"/>
</dbReference>
<accession>A0A8X8DAJ1</accession>
<dbReference type="InterPro" id="IPR007573">
    <property type="entry name" value="QWRF"/>
</dbReference>
<organism evidence="4 5">
    <name type="scientific">Populus tomentosa</name>
    <name type="common">Chinese white poplar</name>
    <dbReference type="NCBI Taxonomy" id="118781"/>
    <lineage>
        <taxon>Eukaryota</taxon>
        <taxon>Viridiplantae</taxon>
        <taxon>Streptophyta</taxon>
        <taxon>Embryophyta</taxon>
        <taxon>Tracheophyta</taxon>
        <taxon>Spermatophyta</taxon>
        <taxon>Magnoliopsida</taxon>
        <taxon>eudicotyledons</taxon>
        <taxon>Gunneridae</taxon>
        <taxon>Pentapetalae</taxon>
        <taxon>rosids</taxon>
        <taxon>fabids</taxon>
        <taxon>Malpighiales</taxon>
        <taxon>Salicaceae</taxon>
        <taxon>Saliceae</taxon>
        <taxon>Populus</taxon>
    </lineage>
</organism>
<dbReference type="OrthoDB" id="1924320at2759"/>
<name>A0A8X8DAJ1_POPTO</name>
<feature type="region of interest" description="Disordered" evidence="2">
    <location>
        <begin position="151"/>
        <end position="175"/>
    </location>
</feature>
<dbReference type="GO" id="GO:0051225">
    <property type="term" value="P:spindle assembly"/>
    <property type="evidence" value="ECO:0007669"/>
    <property type="project" value="TreeGrafter"/>
</dbReference>
<proteinExistence type="inferred from homology"/>
<feature type="region of interest" description="Disordered" evidence="2">
    <location>
        <begin position="320"/>
        <end position="385"/>
    </location>
</feature>
<protein>
    <submittedName>
        <fullName evidence="4">Uncharacterized protein</fullName>
    </submittedName>
</protein>
<dbReference type="AlphaFoldDB" id="A0A8X8DAJ1"/>
<gene>
    <name evidence="4" type="ORF">POTOM_010156</name>
</gene>
<dbReference type="GO" id="GO:0008017">
    <property type="term" value="F:microtubule binding"/>
    <property type="evidence" value="ECO:0007669"/>
    <property type="project" value="TreeGrafter"/>
</dbReference>
<dbReference type="Pfam" id="PF04484">
    <property type="entry name" value="QWRF"/>
    <property type="match status" value="1"/>
</dbReference>
<feature type="transmembrane region" description="Helical" evidence="3">
    <location>
        <begin position="667"/>
        <end position="685"/>
    </location>
</feature>
<feature type="compositionally biased region" description="Low complexity" evidence="2">
    <location>
        <begin position="244"/>
        <end position="266"/>
    </location>
</feature>
<keyword evidence="5" id="KW-1185">Reference proteome</keyword>
<feature type="region of interest" description="Disordered" evidence="2">
    <location>
        <begin position="1"/>
        <end position="109"/>
    </location>
</feature>
<comment type="similarity">
    <text evidence="1">Belongs to the QWRF family.</text>
</comment>
<dbReference type="Proteomes" id="UP000886885">
    <property type="component" value="Chromosome 2D"/>
</dbReference>
<evidence type="ECO:0000256" key="1">
    <source>
        <dbReference type="ARBA" id="ARBA00010016"/>
    </source>
</evidence>
<sequence length="686" mass="74900">MTMVAAVSTPINPKTTSTTRTTQSQNPTRPPLLPSDPDNALAPRRPKSREVSSRYMSSASTTSTSRRCASPSISRRTATSTTSAASTIKRSQSVERRRPATPRTNSLDLRIGNTNCGVVDSGEMTNAQRMLITSTRRLSVSFQGESFSFQLNKAKPTPSPISVRKGTPERRKATTTIPTRRADQVENSGPIEQHRWPGRFRQPNPMTRRSMDCTDDRKKFAGSGVNLNVVWALQNSMADNNNNTSSSIESRLSSDSSTIDSTKPIDVNGSDVHSEHPLASDAESVSSGTTSESSGNAVGVAGQWGRGFIEPARFWQETNSRIRRQPEPGSPVSRNNGLKGPTPAKLIAPKKFGSDSPVSSPKGVVNSRGQMSPIRGGALRPGSPSKFGISSAAARSPMRGMSPLRVRNAVGGVVSSNLSNVNSTPSILSFAADIRRGKIGENRIVEVHLLRIFHNRLLQLRFINARADSALSAQRLNAKKSLYNAHVTTSKLCESVRAKRTELQWLRQNLKLISILKEQMLCLEELALIDQDYSRSLSGAIEALQASTLRLPIVDGARADVQNLKDAICSAVDVMQAMASSICLLISKVTLFSSSHASKFFFSILCLSNVCFILAFVLFAFQNFVQKRVIDRLVADINYVGEVNSLVAELEKLTQKERYRLYQCKDLLSTIAALQVILVLLLQRIG</sequence>
<feature type="region of interest" description="Disordered" evidence="2">
    <location>
        <begin position="238"/>
        <end position="299"/>
    </location>
</feature>
<feature type="compositionally biased region" description="Low complexity" evidence="2">
    <location>
        <begin position="53"/>
        <end position="91"/>
    </location>
</feature>
<dbReference type="GO" id="GO:0005737">
    <property type="term" value="C:cytoplasm"/>
    <property type="evidence" value="ECO:0007669"/>
    <property type="project" value="TreeGrafter"/>
</dbReference>
<reference evidence="4" key="1">
    <citation type="journal article" date="2020" name="bioRxiv">
        <title>Hybrid origin of Populus tomentosa Carr. identified through genome sequencing and phylogenomic analysis.</title>
        <authorList>
            <person name="An X."/>
            <person name="Gao K."/>
            <person name="Chen Z."/>
            <person name="Li J."/>
            <person name="Yang X."/>
            <person name="Yang X."/>
            <person name="Zhou J."/>
            <person name="Guo T."/>
            <person name="Zhao T."/>
            <person name="Huang S."/>
            <person name="Miao D."/>
            <person name="Khan W.U."/>
            <person name="Rao P."/>
            <person name="Ye M."/>
            <person name="Lei B."/>
            <person name="Liao W."/>
            <person name="Wang J."/>
            <person name="Ji L."/>
            <person name="Li Y."/>
            <person name="Guo B."/>
            <person name="Mustafa N.S."/>
            <person name="Li S."/>
            <person name="Yun Q."/>
            <person name="Keller S.R."/>
            <person name="Mao J."/>
            <person name="Zhang R."/>
            <person name="Strauss S.H."/>
        </authorList>
    </citation>
    <scope>NUCLEOTIDE SEQUENCE</scope>
    <source>
        <strain evidence="4">GM15</strain>
        <tissue evidence="4">Leaf</tissue>
    </source>
</reference>
<feature type="compositionally biased region" description="Low complexity" evidence="2">
    <location>
        <begin position="283"/>
        <end position="295"/>
    </location>
</feature>
<comment type="caution">
    <text evidence="4">The sequence shown here is derived from an EMBL/GenBank/DDBJ whole genome shotgun (WGS) entry which is preliminary data.</text>
</comment>
<keyword evidence="3" id="KW-0812">Transmembrane</keyword>
<evidence type="ECO:0000313" key="4">
    <source>
        <dbReference type="EMBL" id="KAG6784460.1"/>
    </source>
</evidence>
<dbReference type="PANTHER" id="PTHR31807">
    <property type="entry name" value="AUGMIN FAMILY MEMBER"/>
    <property type="match status" value="1"/>
</dbReference>
<evidence type="ECO:0000256" key="2">
    <source>
        <dbReference type="SAM" id="MobiDB-lite"/>
    </source>
</evidence>
<evidence type="ECO:0000256" key="3">
    <source>
        <dbReference type="SAM" id="Phobius"/>
    </source>
</evidence>
<keyword evidence="3" id="KW-0472">Membrane</keyword>
<dbReference type="PANTHER" id="PTHR31807:SF38">
    <property type="entry name" value="QWRF MOTIF-CONTAINING PROTEIN 9"/>
    <property type="match status" value="1"/>
</dbReference>